<proteinExistence type="predicted"/>
<dbReference type="AlphaFoldDB" id="A0AAP2F440"/>
<dbReference type="RefSeq" id="WP_202666454.1">
    <property type="nucleotide sequence ID" value="NZ_JAENMR010000017.1"/>
</dbReference>
<dbReference type="EMBL" id="JAENMS010000016">
    <property type="protein sequence ID" value="MBL5936902.1"/>
    <property type="molecule type" value="Genomic_DNA"/>
</dbReference>
<protein>
    <submittedName>
        <fullName evidence="1">Uncharacterized protein</fullName>
    </submittedName>
</protein>
<sequence length="98" mass="10977">MGFEELVDTLIAEGHKTISLVSNMRHTDDERFIIEEHLVLDASGDIVARKIRIPEGYGWSMVDWPGYRSGDEAQVVFGGVELNDADTAKGYFLLLAYD</sequence>
<name>A0AAP2F440_LELAM</name>
<gene>
    <name evidence="1" type="ORF">I7V27_20955</name>
</gene>
<evidence type="ECO:0000313" key="2">
    <source>
        <dbReference type="Proteomes" id="UP000653275"/>
    </source>
</evidence>
<dbReference type="Proteomes" id="UP000653275">
    <property type="component" value="Unassembled WGS sequence"/>
</dbReference>
<organism evidence="1 2">
    <name type="scientific">Lelliottia amnigena</name>
    <name type="common">Enterobacter amnigenus</name>
    <dbReference type="NCBI Taxonomy" id="61646"/>
    <lineage>
        <taxon>Bacteria</taxon>
        <taxon>Pseudomonadati</taxon>
        <taxon>Pseudomonadota</taxon>
        <taxon>Gammaproteobacteria</taxon>
        <taxon>Enterobacterales</taxon>
        <taxon>Enterobacteriaceae</taxon>
        <taxon>Lelliottia</taxon>
    </lineage>
</organism>
<reference evidence="1" key="1">
    <citation type="submission" date="2020-12" db="EMBL/GenBank/DDBJ databases">
        <title>Draft genome sequence of Enterobacter spp., Lelliottia spp. and Serratia spp. isolated from drinking water reservoirs and lakes.</title>
        <authorList>
            <person name="Reitter C."/>
            <person name="Neuhaus K."/>
            <person name="Huegler M."/>
        </authorList>
    </citation>
    <scope>NUCLEOTIDE SEQUENCE</scope>
    <source>
        <strain evidence="1">TZW15</strain>
    </source>
</reference>
<comment type="caution">
    <text evidence="1">The sequence shown here is derived from an EMBL/GenBank/DDBJ whole genome shotgun (WGS) entry which is preliminary data.</text>
</comment>
<accession>A0AAP2F440</accession>
<evidence type="ECO:0000313" key="1">
    <source>
        <dbReference type="EMBL" id="MBL5936902.1"/>
    </source>
</evidence>